<proteinExistence type="inferred from homology"/>
<keyword evidence="2" id="KW-0560">Oxidoreductase</keyword>
<dbReference type="InterPro" id="IPR050259">
    <property type="entry name" value="SDR"/>
</dbReference>
<dbReference type="InterPro" id="IPR036291">
    <property type="entry name" value="NAD(P)-bd_dom_sf"/>
</dbReference>
<evidence type="ECO:0000256" key="3">
    <source>
        <dbReference type="RuleBase" id="RU000363"/>
    </source>
</evidence>
<dbReference type="PANTHER" id="PTHR42879">
    <property type="entry name" value="3-OXOACYL-(ACYL-CARRIER-PROTEIN) REDUCTASE"/>
    <property type="match status" value="1"/>
</dbReference>
<dbReference type="SUPFAM" id="SSF51735">
    <property type="entry name" value="NAD(P)-binding Rossmann-fold domains"/>
    <property type="match status" value="1"/>
</dbReference>
<keyword evidence="5" id="KW-1185">Reference proteome</keyword>
<dbReference type="GO" id="GO:0016491">
    <property type="term" value="F:oxidoreductase activity"/>
    <property type="evidence" value="ECO:0007669"/>
    <property type="project" value="UniProtKB-KW"/>
</dbReference>
<dbReference type="AlphaFoldDB" id="A0A928W197"/>
<reference evidence="4" key="1">
    <citation type="submission" date="2020-10" db="EMBL/GenBank/DDBJ databases">
        <authorList>
            <person name="Castelo-Branco R."/>
            <person name="Eusebio N."/>
            <person name="Adriana R."/>
            <person name="Vieira A."/>
            <person name="Brugerolle De Fraissinette N."/>
            <person name="Rezende De Castro R."/>
            <person name="Schneider M.P."/>
            <person name="Vasconcelos V."/>
            <person name="Leao P.N."/>
        </authorList>
    </citation>
    <scope>NUCLEOTIDE SEQUENCE</scope>
    <source>
        <strain evidence="4">LEGE 11467</strain>
    </source>
</reference>
<dbReference type="InterPro" id="IPR002347">
    <property type="entry name" value="SDR_fam"/>
</dbReference>
<comment type="caution">
    <text evidence="4">The sequence shown here is derived from an EMBL/GenBank/DDBJ whole genome shotgun (WGS) entry which is preliminary data.</text>
</comment>
<dbReference type="PRINTS" id="PR00080">
    <property type="entry name" value="SDRFAMILY"/>
</dbReference>
<evidence type="ECO:0000256" key="1">
    <source>
        <dbReference type="ARBA" id="ARBA00006484"/>
    </source>
</evidence>
<dbReference type="Pfam" id="PF00106">
    <property type="entry name" value="adh_short"/>
    <property type="match status" value="1"/>
</dbReference>
<dbReference type="PANTHER" id="PTHR42879:SF2">
    <property type="entry name" value="3-OXOACYL-[ACYL-CARRIER-PROTEIN] REDUCTASE FABG"/>
    <property type="match status" value="1"/>
</dbReference>
<dbReference type="PRINTS" id="PR00081">
    <property type="entry name" value="GDHRDH"/>
</dbReference>
<name>A0A928W197_9CYAN</name>
<evidence type="ECO:0000313" key="5">
    <source>
        <dbReference type="Proteomes" id="UP000621799"/>
    </source>
</evidence>
<dbReference type="FunFam" id="3.40.50.720:FF:000084">
    <property type="entry name" value="Short-chain dehydrogenase reductase"/>
    <property type="match status" value="1"/>
</dbReference>
<comment type="similarity">
    <text evidence="1 3">Belongs to the short-chain dehydrogenases/reductases (SDR) family.</text>
</comment>
<dbReference type="RefSeq" id="WP_264322225.1">
    <property type="nucleotide sequence ID" value="NZ_JADEXN010000286.1"/>
</dbReference>
<evidence type="ECO:0000256" key="2">
    <source>
        <dbReference type="ARBA" id="ARBA00023002"/>
    </source>
</evidence>
<organism evidence="4 5">
    <name type="scientific">Zarconia navalis LEGE 11467</name>
    <dbReference type="NCBI Taxonomy" id="1828826"/>
    <lineage>
        <taxon>Bacteria</taxon>
        <taxon>Bacillati</taxon>
        <taxon>Cyanobacteriota</taxon>
        <taxon>Cyanophyceae</taxon>
        <taxon>Oscillatoriophycideae</taxon>
        <taxon>Oscillatoriales</taxon>
        <taxon>Oscillatoriales incertae sedis</taxon>
        <taxon>Zarconia</taxon>
        <taxon>Zarconia navalis</taxon>
    </lineage>
</organism>
<dbReference type="EMBL" id="JADEXN010000286">
    <property type="protein sequence ID" value="MBE9042043.1"/>
    <property type="molecule type" value="Genomic_DNA"/>
</dbReference>
<dbReference type="Gene3D" id="3.40.50.720">
    <property type="entry name" value="NAD(P)-binding Rossmann-like Domain"/>
    <property type="match status" value="1"/>
</dbReference>
<evidence type="ECO:0000313" key="4">
    <source>
        <dbReference type="EMBL" id="MBE9042043.1"/>
    </source>
</evidence>
<sequence length="263" mass="28213">MDLQLTDKLALVTGSTGGIGFAIAQTLVAEGASVIVNGRSQSSVDDAVAKMRSTATGEVMGLAADLSSTEGVDLATEKYPQIDILVNNLGIYEAKPFLEITDEDWQKIFTVNVMSGVRLSRTYLPKMLAKNWGRIIFISSESGVQIPTEMIHYGMTKSAQIAVSRGLAELTTNTEVTVNSILPGPTKSKGVKDFIEKMAKQKNTTVEEVEKEFFAQNRPTSILQRFAETTEVANLVAYVASPLASATNGAALRVEGGILKSAF</sequence>
<gene>
    <name evidence="4" type="ORF">IQ235_14780</name>
</gene>
<protein>
    <submittedName>
        <fullName evidence="4">SDR family NAD(P)-dependent oxidoreductase</fullName>
    </submittedName>
</protein>
<dbReference type="Proteomes" id="UP000621799">
    <property type="component" value="Unassembled WGS sequence"/>
</dbReference>
<accession>A0A928W197</accession>